<dbReference type="Gene3D" id="3.40.50.970">
    <property type="match status" value="2"/>
</dbReference>
<dbReference type="EMBL" id="CP041253">
    <property type="protein sequence ID" value="QDH78561.1"/>
    <property type="molecule type" value="Genomic_DNA"/>
</dbReference>
<keyword evidence="6 7" id="KW-0786">Thiamine pyrophosphate</keyword>
<dbReference type="KEGG" id="echi:FKX85_05755"/>
<dbReference type="GO" id="GO:0000287">
    <property type="term" value="F:magnesium ion binding"/>
    <property type="evidence" value="ECO:0007669"/>
    <property type="project" value="InterPro"/>
</dbReference>
<evidence type="ECO:0000256" key="7">
    <source>
        <dbReference type="RuleBase" id="RU362132"/>
    </source>
</evidence>
<dbReference type="InterPro" id="IPR029035">
    <property type="entry name" value="DHS-like_NAD/FAD-binding_dom"/>
</dbReference>
<dbReference type="InterPro" id="IPR036922">
    <property type="entry name" value="Rieske_2Fe-2S_sf"/>
</dbReference>
<dbReference type="SUPFAM" id="SSF52518">
    <property type="entry name" value="Thiamin diphosphate-binding fold (THDP-binding)"/>
    <property type="match status" value="2"/>
</dbReference>
<dbReference type="GO" id="GO:0019752">
    <property type="term" value="P:carboxylic acid metabolic process"/>
    <property type="evidence" value="ECO:0007669"/>
    <property type="project" value="UniProtKB-ARBA"/>
</dbReference>
<accession>A0A514CFF2</accession>
<dbReference type="InterPro" id="IPR029061">
    <property type="entry name" value="THDP-binding"/>
</dbReference>
<dbReference type="Pfam" id="PF02776">
    <property type="entry name" value="TPP_enzyme_N"/>
    <property type="match status" value="1"/>
</dbReference>
<keyword evidence="5" id="KW-0411">Iron-sulfur</keyword>
<keyword evidence="4" id="KW-0408">Iron</keyword>
<dbReference type="SUPFAM" id="SSF52467">
    <property type="entry name" value="DHS-like NAD/FAD-binding domain"/>
    <property type="match status" value="1"/>
</dbReference>
<name>A0A514CFF2_9BACT</name>
<dbReference type="RefSeq" id="WP_141613817.1">
    <property type="nucleotide sequence ID" value="NZ_CP041253.1"/>
</dbReference>
<dbReference type="InterPro" id="IPR012000">
    <property type="entry name" value="Thiamin_PyroP_enz_cen_dom"/>
</dbReference>
<dbReference type="Proteomes" id="UP000316614">
    <property type="component" value="Chromosome"/>
</dbReference>
<dbReference type="SUPFAM" id="SSF50022">
    <property type="entry name" value="ISP domain"/>
    <property type="match status" value="1"/>
</dbReference>
<gene>
    <name evidence="9" type="ORF">FKX85_05755</name>
</gene>
<dbReference type="PROSITE" id="PS51296">
    <property type="entry name" value="RIESKE"/>
    <property type="match status" value="1"/>
</dbReference>
<dbReference type="Gene3D" id="3.40.50.1220">
    <property type="entry name" value="TPP-binding domain"/>
    <property type="match status" value="1"/>
</dbReference>
<evidence type="ECO:0000256" key="3">
    <source>
        <dbReference type="ARBA" id="ARBA00022723"/>
    </source>
</evidence>
<dbReference type="Gene3D" id="2.102.10.10">
    <property type="entry name" value="Rieske [2Fe-2S] iron-sulphur domain"/>
    <property type="match status" value="1"/>
</dbReference>
<dbReference type="Pfam" id="PF02775">
    <property type="entry name" value="TPP_enzyme_C"/>
    <property type="match status" value="1"/>
</dbReference>
<protein>
    <submittedName>
        <fullName evidence="9">Rieske 2Fe-2S domain-containing protein</fullName>
    </submittedName>
</protein>
<dbReference type="CDD" id="cd03467">
    <property type="entry name" value="Rieske"/>
    <property type="match status" value="1"/>
</dbReference>
<evidence type="ECO:0000256" key="2">
    <source>
        <dbReference type="ARBA" id="ARBA00022714"/>
    </source>
</evidence>
<keyword evidence="2" id="KW-0001">2Fe-2S</keyword>
<dbReference type="InterPro" id="IPR011766">
    <property type="entry name" value="TPP_enzyme_TPP-bd"/>
</dbReference>
<proteinExistence type="inferred from homology"/>
<dbReference type="GO" id="GO:0003824">
    <property type="term" value="F:catalytic activity"/>
    <property type="evidence" value="ECO:0007669"/>
    <property type="project" value="InterPro"/>
</dbReference>
<dbReference type="InterPro" id="IPR047210">
    <property type="entry name" value="TPP_PYR_POXB-like"/>
</dbReference>
<dbReference type="InterPro" id="IPR012001">
    <property type="entry name" value="Thiamin_PyroP_enz_TPP-bd_dom"/>
</dbReference>
<evidence type="ECO:0000256" key="6">
    <source>
        <dbReference type="ARBA" id="ARBA00023052"/>
    </source>
</evidence>
<evidence type="ECO:0000313" key="10">
    <source>
        <dbReference type="Proteomes" id="UP000316614"/>
    </source>
</evidence>
<dbReference type="CDD" id="cd07039">
    <property type="entry name" value="TPP_PYR_POX"/>
    <property type="match status" value="1"/>
</dbReference>
<reference evidence="9 10" key="1">
    <citation type="submission" date="2019-06" db="EMBL/GenBank/DDBJ databases">
        <title>Echinicola alkalisoli sp. nov. isolated from saline soil.</title>
        <authorList>
            <person name="Sun J.-Q."/>
            <person name="Xu L."/>
        </authorList>
    </citation>
    <scope>NUCLEOTIDE SEQUENCE [LARGE SCALE GENOMIC DNA]</scope>
    <source>
        <strain evidence="9 10">LN3S3</strain>
    </source>
</reference>
<dbReference type="OrthoDB" id="4494979at2"/>
<comment type="similarity">
    <text evidence="1 7">Belongs to the TPP enzyme family.</text>
</comment>
<dbReference type="GO" id="GO:0030976">
    <property type="term" value="F:thiamine pyrophosphate binding"/>
    <property type="evidence" value="ECO:0007669"/>
    <property type="project" value="InterPro"/>
</dbReference>
<evidence type="ECO:0000259" key="8">
    <source>
        <dbReference type="PROSITE" id="PS51296"/>
    </source>
</evidence>
<evidence type="ECO:0000256" key="1">
    <source>
        <dbReference type="ARBA" id="ARBA00007812"/>
    </source>
</evidence>
<evidence type="ECO:0000256" key="4">
    <source>
        <dbReference type="ARBA" id="ARBA00023004"/>
    </source>
</evidence>
<evidence type="ECO:0000256" key="5">
    <source>
        <dbReference type="ARBA" id="ARBA00023014"/>
    </source>
</evidence>
<dbReference type="GO" id="GO:0051537">
    <property type="term" value="F:2 iron, 2 sulfur cluster binding"/>
    <property type="evidence" value="ECO:0007669"/>
    <property type="project" value="UniProtKB-KW"/>
</dbReference>
<dbReference type="InterPro" id="IPR017941">
    <property type="entry name" value="Rieske_2Fe-2S"/>
</dbReference>
<organism evidence="9 10">
    <name type="scientific">Echinicola soli</name>
    <dbReference type="NCBI Taxonomy" id="2591634"/>
    <lineage>
        <taxon>Bacteria</taxon>
        <taxon>Pseudomonadati</taxon>
        <taxon>Bacteroidota</taxon>
        <taxon>Cytophagia</taxon>
        <taxon>Cytophagales</taxon>
        <taxon>Cyclobacteriaceae</taxon>
        <taxon>Echinicola</taxon>
    </lineage>
</organism>
<dbReference type="InterPro" id="IPR047211">
    <property type="entry name" value="POXB-like"/>
</dbReference>
<dbReference type="Pfam" id="PF00205">
    <property type="entry name" value="TPP_enzyme_M"/>
    <property type="match status" value="1"/>
</dbReference>
<keyword evidence="3" id="KW-0479">Metal-binding</keyword>
<sequence length="648" mass="70928">MSNNIQWHKVLDDKNKLQEGRVVTVTAGHKDLCISHYKGKFTALDNKCPHQGGPLGEGSIEKGLLRCPWHGWDFCPHGGSSGDYDDGLETFELKVEGDAIFVGLEEEGPHEETVTDVMVETMVNWGVNRVFGMVGHSNLGLADAFRRQEDKGKLKFIGIRHEGAAAFAASAYGKLTGKPAACFAIAGPGSTNMFTGLWDAKVDRAPILALTGQVATQVVGTGNFQEVDLVRAFQAVAEFNQRVEHQSRHTELMTLAIKHAILKREVSHLTFPDQVQVLSAKGAKAQTPKGRITSLTVAPPQEQLDEAIDKIKTAKRPVIIVGHGARFHMDRIVQFAEKLNCPIMTTFKGKGLISDDHRLGCGVLGRSGTPVASYFMNEADLLIVIGASFSNHTGITPKKPIIQLDFDPLAIAKFHKIEVAVFGEISRTVGLLNETSEDLAKDKIDQTEEIVARWEIWRAEKQKRLAEDRGKGISSIYVFDALTKLAPENAIMCVDVGNNAYSFGRYFESKDQSFLMSGYLGSIGFALPAAIGAWAAVDNERPIVAVAGDGGLCQYLAEFTTLVKYKMPIKLIVLNNNELGKISKEQRAGGWDQWATDLVNPDFAVYAQSCGGFGIKVHRQEDLKKAMLQHFENDGPGLLEVEADVKLI</sequence>
<dbReference type="PANTHER" id="PTHR42981">
    <property type="entry name" value="PYRUVATE DEHYDROGENASE [UBIQUINONE]"/>
    <property type="match status" value="1"/>
</dbReference>
<dbReference type="Pfam" id="PF00355">
    <property type="entry name" value="Rieske"/>
    <property type="match status" value="1"/>
</dbReference>
<dbReference type="AlphaFoldDB" id="A0A514CFF2"/>
<keyword evidence="10" id="KW-1185">Reference proteome</keyword>
<feature type="domain" description="Rieske" evidence="8">
    <location>
        <begin position="7"/>
        <end position="102"/>
    </location>
</feature>
<evidence type="ECO:0000313" key="9">
    <source>
        <dbReference type="EMBL" id="QDH78561.1"/>
    </source>
</evidence>
<dbReference type="PANTHER" id="PTHR42981:SF2">
    <property type="entry name" value="PYRUVATE DEHYDROGENASE [UBIQUINONE]"/>
    <property type="match status" value="1"/>
</dbReference>